<dbReference type="Proteomes" id="UP001494902">
    <property type="component" value="Unassembled WGS sequence"/>
</dbReference>
<dbReference type="EMBL" id="JBEDNQ010000010">
    <property type="protein sequence ID" value="MEQ3553489.1"/>
    <property type="molecule type" value="Genomic_DNA"/>
</dbReference>
<dbReference type="RefSeq" id="WP_379611805.1">
    <property type="nucleotide sequence ID" value="NZ_JBHSFF010000018.1"/>
</dbReference>
<sequence length="345" mass="37536">MKRRRTPSRIRRSVAAIVAVPVIAMSVACAPGAGPAGSTTLALAHTVDTGHPIHRCGVESFVSHVEQRTGGEITFDVFPSGQLGNEQELADNTVWGDLDVTQPSAGHAAEYFPPLSVLNAAYLFDGYDDLQQVADSPVGEELWAGLRAETGLEVLGVWPQGIRQVTTSAAPVRTPEDLRGVSLRAADSPIWVANALALGAAPTPMALDELYAALQQGVVQAQENPVNLIDSNSYDEVQRYLSLTDHVVQGNPLVINGARWASLTPEQQEIFREAGRISAERLRACLEQDAETITAGWRQDGSMEVIDDVDREAFRDRAEQEVVPRFDDQWNGLYQRIRSELEDAS</sequence>
<dbReference type="Gene3D" id="3.40.190.170">
    <property type="entry name" value="Bacterial extracellular solute-binding protein, family 7"/>
    <property type="match status" value="1"/>
</dbReference>
<dbReference type="NCBIfam" id="TIGR00787">
    <property type="entry name" value="dctP"/>
    <property type="match status" value="1"/>
</dbReference>
<keyword evidence="2" id="KW-0813">Transport</keyword>
<dbReference type="PIRSF" id="PIRSF006470">
    <property type="entry name" value="DctB"/>
    <property type="match status" value="1"/>
</dbReference>
<feature type="chain" id="PRO_5045138786" evidence="4">
    <location>
        <begin position="31"/>
        <end position="345"/>
    </location>
</feature>
<evidence type="ECO:0000256" key="2">
    <source>
        <dbReference type="ARBA" id="ARBA00022448"/>
    </source>
</evidence>
<protein>
    <submittedName>
        <fullName evidence="5">DctP family TRAP transporter solute-binding subunit</fullName>
    </submittedName>
</protein>
<proteinExistence type="inferred from homology"/>
<evidence type="ECO:0000256" key="3">
    <source>
        <dbReference type="ARBA" id="ARBA00022729"/>
    </source>
</evidence>
<reference evidence="5 6" key="1">
    <citation type="submission" date="2024-03" db="EMBL/GenBank/DDBJ databases">
        <title>Draft genome sequence of Pseudonocardia nematodicida JCM 31783.</title>
        <authorList>
            <person name="Butdee W."/>
            <person name="Duangmal K."/>
        </authorList>
    </citation>
    <scope>NUCLEOTIDE SEQUENCE [LARGE SCALE GENOMIC DNA]</scope>
    <source>
        <strain evidence="5 6">JCM 31783</strain>
    </source>
</reference>
<evidence type="ECO:0000256" key="1">
    <source>
        <dbReference type="ARBA" id="ARBA00009023"/>
    </source>
</evidence>
<feature type="signal peptide" evidence="4">
    <location>
        <begin position="1"/>
        <end position="30"/>
    </location>
</feature>
<gene>
    <name evidence="5" type="ORF">WIS52_23710</name>
</gene>
<evidence type="ECO:0000313" key="5">
    <source>
        <dbReference type="EMBL" id="MEQ3553489.1"/>
    </source>
</evidence>
<keyword evidence="3 4" id="KW-0732">Signal</keyword>
<dbReference type="PANTHER" id="PTHR33376:SF7">
    <property type="entry name" value="C4-DICARBOXYLATE-BINDING PROTEIN DCTB"/>
    <property type="match status" value="1"/>
</dbReference>
<organism evidence="5 6">
    <name type="scientific">Pseudonocardia nematodicida</name>
    <dbReference type="NCBI Taxonomy" id="1206997"/>
    <lineage>
        <taxon>Bacteria</taxon>
        <taxon>Bacillati</taxon>
        <taxon>Actinomycetota</taxon>
        <taxon>Actinomycetes</taxon>
        <taxon>Pseudonocardiales</taxon>
        <taxon>Pseudonocardiaceae</taxon>
        <taxon>Pseudonocardia</taxon>
    </lineage>
</organism>
<dbReference type="Pfam" id="PF03480">
    <property type="entry name" value="DctP"/>
    <property type="match status" value="1"/>
</dbReference>
<dbReference type="PANTHER" id="PTHR33376">
    <property type="match status" value="1"/>
</dbReference>
<dbReference type="NCBIfam" id="NF037995">
    <property type="entry name" value="TRAP_S1"/>
    <property type="match status" value="1"/>
</dbReference>
<dbReference type="PROSITE" id="PS51257">
    <property type="entry name" value="PROKAR_LIPOPROTEIN"/>
    <property type="match status" value="1"/>
</dbReference>
<dbReference type="InterPro" id="IPR004682">
    <property type="entry name" value="TRAP_DctP"/>
</dbReference>
<comment type="caution">
    <text evidence="5">The sequence shown here is derived from an EMBL/GenBank/DDBJ whole genome shotgun (WGS) entry which is preliminary data.</text>
</comment>
<evidence type="ECO:0000256" key="4">
    <source>
        <dbReference type="SAM" id="SignalP"/>
    </source>
</evidence>
<comment type="similarity">
    <text evidence="1">Belongs to the bacterial solute-binding protein 7 family.</text>
</comment>
<keyword evidence="6" id="KW-1185">Reference proteome</keyword>
<name>A0ABV1KHS7_9PSEU</name>
<dbReference type="InterPro" id="IPR038404">
    <property type="entry name" value="TRAP_DctP_sf"/>
</dbReference>
<dbReference type="InterPro" id="IPR018389">
    <property type="entry name" value="DctP_fam"/>
</dbReference>
<evidence type="ECO:0000313" key="6">
    <source>
        <dbReference type="Proteomes" id="UP001494902"/>
    </source>
</evidence>
<accession>A0ABV1KHS7</accession>